<dbReference type="SUPFAM" id="SSF54211">
    <property type="entry name" value="Ribosomal protein S5 domain 2-like"/>
    <property type="match status" value="1"/>
</dbReference>
<dbReference type="InterPro" id="IPR020568">
    <property type="entry name" value="Ribosomal_Su5_D2-typ_SF"/>
</dbReference>
<dbReference type="GO" id="GO:0004526">
    <property type="term" value="F:ribonuclease P activity"/>
    <property type="evidence" value="ECO:0007669"/>
    <property type="project" value="InterPro"/>
</dbReference>
<keyword evidence="4" id="KW-0378">Hydrolase</keyword>
<gene>
    <name evidence="6" type="ORF">UC35_10450</name>
</gene>
<evidence type="ECO:0000313" key="6">
    <source>
        <dbReference type="EMBL" id="AMO23237.1"/>
    </source>
</evidence>
<evidence type="ECO:0000313" key="7">
    <source>
        <dbReference type="Proteomes" id="UP000070433"/>
    </source>
</evidence>
<keyword evidence="5" id="KW-0694">RNA-binding</keyword>
<reference evidence="6 7" key="1">
    <citation type="journal article" date="2014" name="Int. J. Syst. Evol. Microbiol.">
        <title>Ramlibacter solisilvae sp. nov., isolated from forest soil, and emended description of the genus Ramlibacter.</title>
        <authorList>
            <person name="Lee H.J."/>
            <person name="Lee S.H."/>
            <person name="Lee S.S."/>
            <person name="Lee J.S."/>
            <person name="Kim Y."/>
            <person name="Kim S.C."/>
            <person name="Jeon C.O."/>
        </authorList>
    </citation>
    <scope>NUCLEOTIDE SEQUENCE [LARGE SCALE GENOMIC DNA]</scope>
    <source>
        <strain evidence="6 7">5-10</strain>
    </source>
</reference>
<evidence type="ECO:0000256" key="5">
    <source>
        <dbReference type="ARBA" id="ARBA00022884"/>
    </source>
</evidence>
<dbReference type="OrthoDB" id="398329at2"/>
<dbReference type="Gene3D" id="3.30.230.10">
    <property type="match status" value="1"/>
</dbReference>
<keyword evidence="7" id="KW-1185">Reference proteome</keyword>
<dbReference type="PANTHER" id="PTHR33992">
    <property type="entry name" value="RIBONUCLEASE P PROTEIN COMPONENT"/>
    <property type="match status" value="1"/>
</dbReference>
<dbReference type="Pfam" id="PF00825">
    <property type="entry name" value="Ribonuclease_P"/>
    <property type="match status" value="1"/>
</dbReference>
<evidence type="ECO:0000256" key="4">
    <source>
        <dbReference type="ARBA" id="ARBA00022801"/>
    </source>
</evidence>
<proteinExistence type="predicted"/>
<dbReference type="PANTHER" id="PTHR33992:SF1">
    <property type="entry name" value="RIBONUCLEASE P PROTEIN COMPONENT"/>
    <property type="match status" value="1"/>
</dbReference>
<keyword evidence="2" id="KW-0540">Nuclease</keyword>
<keyword evidence="3" id="KW-0255">Endonuclease</keyword>
<sequence>MQRLKTRAQFQAVMAAGIVARTAHFALHRMPLHSPTSTGLGSDGPQALFPVVGAWMGVVLPKRWAKRAVTRNAIKRQVYAVSEAQQPPLPVAAHVVRLRSGFERKQFPSASSDALKRAVRAELLQLFQRAGA</sequence>
<dbReference type="Proteomes" id="UP000070433">
    <property type="component" value="Chromosome"/>
</dbReference>
<dbReference type="EMBL" id="CP010951">
    <property type="protein sequence ID" value="AMO23237.1"/>
    <property type="molecule type" value="Genomic_DNA"/>
</dbReference>
<name>A0A127JTE8_9BURK</name>
<dbReference type="GO" id="GO:0030677">
    <property type="term" value="C:ribonuclease P complex"/>
    <property type="evidence" value="ECO:0007669"/>
    <property type="project" value="TreeGrafter"/>
</dbReference>
<dbReference type="PATRIC" id="fig|94132.3.peg.2129"/>
<evidence type="ECO:0000256" key="1">
    <source>
        <dbReference type="ARBA" id="ARBA00022694"/>
    </source>
</evidence>
<accession>A0A127JTE8</accession>
<dbReference type="InterPro" id="IPR014721">
    <property type="entry name" value="Ribsml_uS5_D2-typ_fold_subgr"/>
</dbReference>
<evidence type="ECO:0000256" key="2">
    <source>
        <dbReference type="ARBA" id="ARBA00022722"/>
    </source>
</evidence>
<dbReference type="InterPro" id="IPR000100">
    <property type="entry name" value="RNase_P"/>
</dbReference>
<protein>
    <submittedName>
        <fullName evidence="6">Ribonuclease P</fullName>
    </submittedName>
</protein>
<evidence type="ECO:0000256" key="3">
    <source>
        <dbReference type="ARBA" id="ARBA00022759"/>
    </source>
</evidence>
<dbReference type="AlphaFoldDB" id="A0A127JTE8"/>
<keyword evidence="1" id="KW-0819">tRNA processing</keyword>
<dbReference type="GO" id="GO:0000049">
    <property type="term" value="F:tRNA binding"/>
    <property type="evidence" value="ECO:0007669"/>
    <property type="project" value="InterPro"/>
</dbReference>
<dbReference type="RefSeq" id="WP_061498990.1">
    <property type="nucleotide sequence ID" value="NZ_CP010951.1"/>
</dbReference>
<dbReference type="GO" id="GO:0042781">
    <property type="term" value="F:3'-tRNA processing endoribonuclease activity"/>
    <property type="evidence" value="ECO:0007669"/>
    <property type="project" value="TreeGrafter"/>
</dbReference>
<organism evidence="6 7">
    <name type="scientific">Ramlibacter tataouinensis</name>
    <dbReference type="NCBI Taxonomy" id="94132"/>
    <lineage>
        <taxon>Bacteria</taxon>
        <taxon>Pseudomonadati</taxon>
        <taxon>Pseudomonadota</taxon>
        <taxon>Betaproteobacteria</taxon>
        <taxon>Burkholderiales</taxon>
        <taxon>Comamonadaceae</taxon>
        <taxon>Ramlibacter</taxon>
    </lineage>
</organism>